<feature type="transmembrane region" description="Helical" evidence="1">
    <location>
        <begin position="42"/>
        <end position="64"/>
    </location>
</feature>
<dbReference type="GeneID" id="10669866"/>
<evidence type="ECO:0000313" key="2">
    <source>
        <dbReference type="EMBL" id="AEG19342.1"/>
    </source>
</evidence>
<feature type="transmembrane region" description="Helical" evidence="1">
    <location>
        <begin position="162"/>
        <end position="186"/>
    </location>
</feature>
<proteinExistence type="predicted"/>
<feature type="transmembrane region" description="Helical" evidence="1">
    <location>
        <begin position="76"/>
        <end position="94"/>
    </location>
</feature>
<dbReference type="Proteomes" id="UP000009231">
    <property type="component" value="Chromosome"/>
</dbReference>
<sequence>MNPQVDSVILKGTKEAIGRKMNPQINTIVLKEVKEVTGRRDYIFTIILNIIVFAAVGCIFTQNYEVASLRNLFLEMTFLVMPPFAMYIVSVPFIKEKFSDEKILRRFEAILTVPVSLKTLWAGKMISIFLLSYPVVLAVIVIFSVAWSFLGGLNPFLVMSSAGWIMTLFIMPMVPMAYAAFSSWSVLRFTHPKLMEILNFFAVGIAVLVFISSGHVLRLIATGHIANWLVAACSAIIIAAAFGLVLVMINRLDKEKITI</sequence>
<dbReference type="RefSeq" id="WP_013826841.1">
    <property type="nucleotide sequence ID" value="NC_015574.1"/>
</dbReference>
<keyword evidence="3" id="KW-1185">Reference proteome</keyword>
<evidence type="ECO:0008006" key="4">
    <source>
        <dbReference type="Google" id="ProtNLM"/>
    </source>
</evidence>
<dbReference type="AlphaFoldDB" id="F6D5X2"/>
<keyword evidence="1" id="KW-1133">Transmembrane helix</keyword>
<keyword evidence="1" id="KW-0812">Transmembrane</keyword>
<accession>F6D5X2</accession>
<dbReference type="OrthoDB" id="69745at2157"/>
<feature type="transmembrane region" description="Helical" evidence="1">
    <location>
        <begin position="226"/>
        <end position="249"/>
    </location>
</feature>
<name>F6D5X2_METPW</name>
<reference evidence="2 3" key="1">
    <citation type="journal article" date="2014" name="Int. J. Syst. Evol. Microbiol.">
        <title>Methanobacterium paludis sp. nov. and a novel strain of Methanobacterium lacus isolated from northern peatlands.</title>
        <authorList>
            <person name="Cadillo-Quiroz H."/>
            <person name="Brauer S.L."/>
            <person name="Goodson N."/>
            <person name="Yavitt J.B."/>
            <person name="Zinder S.H."/>
        </authorList>
    </citation>
    <scope>NUCLEOTIDE SEQUENCE [LARGE SCALE GENOMIC DNA]</scope>
    <source>
        <strain evidence="3">DSM 25820 / JCM 18151 / SWAN1</strain>
    </source>
</reference>
<evidence type="ECO:0000313" key="3">
    <source>
        <dbReference type="Proteomes" id="UP000009231"/>
    </source>
</evidence>
<evidence type="ECO:0000256" key="1">
    <source>
        <dbReference type="SAM" id="Phobius"/>
    </source>
</evidence>
<organism evidence="2 3">
    <name type="scientific">Methanobacterium paludis (strain DSM 25820 / JCM 18151 / SWAN1)</name>
    <dbReference type="NCBI Taxonomy" id="868131"/>
    <lineage>
        <taxon>Archaea</taxon>
        <taxon>Methanobacteriati</taxon>
        <taxon>Methanobacteriota</taxon>
        <taxon>Methanomada group</taxon>
        <taxon>Methanobacteria</taxon>
        <taxon>Methanobacteriales</taxon>
        <taxon>Methanobacteriaceae</taxon>
        <taxon>Methanobacterium</taxon>
    </lineage>
</organism>
<feature type="transmembrane region" description="Helical" evidence="1">
    <location>
        <begin position="128"/>
        <end position="150"/>
    </location>
</feature>
<protein>
    <recommendedName>
        <fullName evidence="4">ABC-2 type transporter</fullName>
    </recommendedName>
</protein>
<dbReference type="KEGG" id="mew:MSWAN_2337"/>
<keyword evidence="1" id="KW-0472">Membrane</keyword>
<gene>
    <name evidence="2" type="ordered locus">MSWAN_2337</name>
</gene>
<feature type="transmembrane region" description="Helical" evidence="1">
    <location>
        <begin position="198"/>
        <end position="220"/>
    </location>
</feature>
<dbReference type="HOGENOM" id="CLU_1072053_0_0_2"/>
<dbReference type="STRING" id="868131.MSWAN_2337"/>
<dbReference type="EMBL" id="CP002772">
    <property type="protein sequence ID" value="AEG19342.1"/>
    <property type="molecule type" value="Genomic_DNA"/>
</dbReference>